<feature type="transmembrane region" description="Helical" evidence="1">
    <location>
        <begin position="60"/>
        <end position="80"/>
    </location>
</feature>
<dbReference type="AlphaFoldDB" id="A0A554NFY4"/>
<proteinExistence type="predicted"/>
<name>A0A554NFY4_9EURY</name>
<keyword evidence="1" id="KW-1133">Transmembrane helix</keyword>
<dbReference type="EMBL" id="QMDX01000001">
    <property type="protein sequence ID" value="TSD16291.1"/>
    <property type="molecule type" value="Genomic_DNA"/>
</dbReference>
<feature type="transmembrane region" description="Helical" evidence="1">
    <location>
        <begin position="178"/>
        <end position="196"/>
    </location>
</feature>
<dbReference type="InParanoid" id="A0A554NFY4"/>
<keyword evidence="1" id="KW-0472">Membrane</keyword>
<dbReference type="Proteomes" id="UP000319894">
    <property type="component" value="Unassembled WGS sequence"/>
</dbReference>
<feature type="transmembrane region" description="Helical" evidence="1">
    <location>
        <begin position="255"/>
        <end position="275"/>
    </location>
</feature>
<protein>
    <submittedName>
        <fullName evidence="2">ZIP family metal transporter</fullName>
    </submittedName>
</protein>
<feature type="transmembrane region" description="Helical" evidence="1">
    <location>
        <begin position="202"/>
        <end position="220"/>
    </location>
</feature>
<gene>
    <name evidence="2" type="ORF">DP107_02250</name>
</gene>
<reference evidence="2 3" key="1">
    <citation type="submission" date="2018-06" db="EMBL/GenBank/DDBJ databases">
        <title>Natronomonas sp. F16-60 a new haloarchaeon isolated from a solar saltern of Isla Cristina, Huelva, Spain.</title>
        <authorList>
            <person name="Duran-Viseras A."/>
            <person name="Sanchez-Porro C."/>
            <person name="Ventosa A."/>
        </authorList>
    </citation>
    <scope>NUCLEOTIDE SEQUENCE [LARGE SCALE GENOMIC DNA]</scope>
    <source>
        <strain evidence="2 3">F16-60</strain>
    </source>
</reference>
<dbReference type="OrthoDB" id="214667at2157"/>
<keyword evidence="1" id="KW-0812">Transmembrane</keyword>
<keyword evidence="3" id="KW-1185">Reference proteome</keyword>
<comment type="caution">
    <text evidence="2">The sequence shown here is derived from an EMBL/GenBank/DDBJ whole genome shotgun (WGS) entry which is preliminary data.</text>
</comment>
<feature type="transmembrane region" description="Helical" evidence="1">
    <location>
        <begin position="86"/>
        <end position="104"/>
    </location>
</feature>
<evidence type="ECO:0000256" key="1">
    <source>
        <dbReference type="SAM" id="Phobius"/>
    </source>
</evidence>
<evidence type="ECO:0000313" key="3">
    <source>
        <dbReference type="Proteomes" id="UP000319894"/>
    </source>
</evidence>
<evidence type="ECO:0000313" key="2">
    <source>
        <dbReference type="EMBL" id="TSD16291.1"/>
    </source>
</evidence>
<sequence>MDGVSTVGLAGFVGFLAVSALGVTMGLWKLLVIGWVAFVAMAGAAVMGSRAARTRDAFGLVWGYGLAAGAMVTSAAVFLLPQAFGLAPKIGGFGVAAGLLTGYASHTASHRLAHVDRFNSAAAELAAHSLAAGLIIGVIYAALPDPGLLLGLAIVSHKGPAGYAAARRLRHAGRGVSVLLLPAAGVALAAIPVAVVQPPLTTTVSAAVFGFAAGVFLHVAMDFLPECELGGEVGRVARLDEMDGEAHHLLDRLRLHAVASTALGALVVLGAWLVIA</sequence>
<feature type="transmembrane region" description="Helical" evidence="1">
    <location>
        <begin position="30"/>
        <end position="48"/>
    </location>
</feature>
<accession>A0A554NFY4</accession>
<organism evidence="2 3">
    <name type="scientific">Haloglomus irregulare</name>
    <dbReference type="NCBI Taxonomy" id="2234134"/>
    <lineage>
        <taxon>Archaea</taxon>
        <taxon>Methanobacteriati</taxon>
        <taxon>Methanobacteriota</taxon>
        <taxon>Stenosarchaea group</taxon>
        <taxon>Halobacteria</taxon>
        <taxon>Halobacteriales</taxon>
        <taxon>Natronomonadaceae</taxon>
        <taxon>Haloglomus</taxon>
    </lineage>
</organism>